<keyword evidence="3 4" id="KW-0440">LIM domain</keyword>
<feature type="compositionally biased region" description="Low complexity" evidence="5">
    <location>
        <begin position="1"/>
        <end position="25"/>
    </location>
</feature>
<evidence type="ECO:0000256" key="4">
    <source>
        <dbReference type="PROSITE-ProRule" id="PRU00125"/>
    </source>
</evidence>
<reference evidence="7" key="1">
    <citation type="submission" date="2021-02" db="EMBL/GenBank/DDBJ databases">
        <authorList>
            <person name="Nowell W R."/>
        </authorList>
    </citation>
    <scope>NUCLEOTIDE SEQUENCE</scope>
</reference>
<dbReference type="AlphaFoldDB" id="A0A816FD98"/>
<keyword evidence="8" id="KW-1185">Reference proteome</keyword>
<dbReference type="InterPro" id="IPR029978">
    <property type="entry name" value="LMO-7"/>
</dbReference>
<evidence type="ECO:0000256" key="1">
    <source>
        <dbReference type="ARBA" id="ARBA00022723"/>
    </source>
</evidence>
<dbReference type="GO" id="GO:0046872">
    <property type="term" value="F:metal ion binding"/>
    <property type="evidence" value="ECO:0007669"/>
    <property type="project" value="UniProtKB-KW"/>
</dbReference>
<proteinExistence type="predicted"/>
<dbReference type="GO" id="GO:0030155">
    <property type="term" value="P:regulation of cell adhesion"/>
    <property type="evidence" value="ECO:0007669"/>
    <property type="project" value="InterPro"/>
</dbReference>
<dbReference type="PANTHER" id="PTHR46767">
    <property type="entry name" value="LIM DOMAIN ONLY PROTEIN 7"/>
    <property type="match status" value="1"/>
</dbReference>
<dbReference type="InterPro" id="IPR001781">
    <property type="entry name" value="Znf_LIM"/>
</dbReference>
<organism evidence="7 8">
    <name type="scientific">Adineta ricciae</name>
    <name type="common">Rotifer</name>
    <dbReference type="NCBI Taxonomy" id="249248"/>
    <lineage>
        <taxon>Eukaryota</taxon>
        <taxon>Metazoa</taxon>
        <taxon>Spiralia</taxon>
        <taxon>Gnathifera</taxon>
        <taxon>Rotifera</taxon>
        <taxon>Eurotatoria</taxon>
        <taxon>Bdelloidea</taxon>
        <taxon>Adinetida</taxon>
        <taxon>Adinetidae</taxon>
        <taxon>Adineta</taxon>
    </lineage>
</organism>
<dbReference type="Gene3D" id="2.10.110.10">
    <property type="entry name" value="Cysteine Rich Protein"/>
    <property type="match status" value="1"/>
</dbReference>
<evidence type="ECO:0000256" key="3">
    <source>
        <dbReference type="ARBA" id="ARBA00023038"/>
    </source>
</evidence>
<dbReference type="Proteomes" id="UP000663828">
    <property type="component" value="Unassembled WGS sequence"/>
</dbReference>
<dbReference type="Pfam" id="PF00412">
    <property type="entry name" value="LIM"/>
    <property type="match status" value="1"/>
</dbReference>
<feature type="region of interest" description="Disordered" evidence="5">
    <location>
        <begin position="1"/>
        <end position="29"/>
    </location>
</feature>
<feature type="compositionally biased region" description="Polar residues" evidence="5">
    <location>
        <begin position="59"/>
        <end position="76"/>
    </location>
</feature>
<evidence type="ECO:0000259" key="6">
    <source>
        <dbReference type="PROSITE" id="PS50023"/>
    </source>
</evidence>
<feature type="compositionally biased region" description="Polar residues" evidence="5">
    <location>
        <begin position="106"/>
        <end position="123"/>
    </location>
</feature>
<dbReference type="CDD" id="cd08368">
    <property type="entry name" value="LIM"/>
    <property type="match status" value="1"/>
</dbReference>
<dbReference type="PANTHER" id="PTHR46767:SF1">
    <property type="entry name" value="LIM DOMAIN ONLY PROTEIN 7"/>
    <property type="match status" value="1"/>
</dbReference>
<comment type="caution">
    <text evidence="7">The sequence shown here is derived from an EMBL/GenBank/DDBJ whole genome shotgun (WGS) entry which is preliminary data.</text>
</comment>
<feature type="compositionally biased region" description="Basic residues" evidence="5">
    <location>
        <begin position="296"/>
        <end position="305"/>
    </location>
</feature>
<dbReference type="PROSITE" id="PS50023">
    <property type="entry name" value="LIM_DOMAIN_2"/>
    <property type="match status" value="1"/>
</dbReference>
<name>A0A816FD98_ADIRI</name>
<dbReference type="EMBL" id="CAJNOR010011222">
    <property type="protein sequence ID" value="CAF1659829.1"/>
    <property type="molecule type" value="Genomic_DNA"/>
</dbReference>
<feature type="region of interest" description="Disordered" evidence="5">
    <location>
        <begin position="59"/>
        <end position="80"/>
    </location>
</feature>
<evidence type="ECO:0000256" key="5">
    <source>
        <dbReference type="SAM" id="MobiDB-lite"/>
    </source>
</evidence>
<evidence type="ECO:0000313" key="8">
    <source>
        <dbReference type="Proteomes" id="UP000663828"/>
    </source>
</evidence>
<dbReference type="PROSITE" id="PS00478">
    <property type="entry name" value="LIM_DOMAIN_1"/>
    <property type="match status" value="1"/>
</dbReference>
<evidence type="ECO:0000313" key="7">
    <source>
        <dbReference type="EMBL" id="CAF1659829.1"/>
    </source>
</evidence>
<feature type="region of interest" description="Disordered" evidence="5">
    <location>
        <begin position="294"/>
        <end position="360"/>
    </location>
</feature>
<feature type="region of interest" description="Disordered" evidence="5">
    <location>
        <begin position="103"/>
        <end position="123"/>
    </location>
</feature>
<feature type="domain" description="LIM zinc-binding" evidence="6">
    <location>
        <begin position="368"/>
        <end position="434"/>
    </location>
</feature>
<gene>
    <name evidence="7" type="ORF">XAT740_LOCUS56632</name>
</gene>
<protein>
    <recommendedName>
        <fullName evidence="6">LIM zinc-binding domain-containing protein</fullName>
    </recommendedName>
</protein>
<dbReference type="GO" id="GO:0023051">
    <property type="term" value="P:regulation of signaling"/>
    <property type="evidence" value="ECO:0007669"/>
    <property type="project" value="InterPro"/>
</dbReference>
<sequence>MLDSTNATKHTENETTTTNEKQSTKCPPPRVLIDASEIAMERPPPLQPISALNMVLQGNTNTDSTVRPSSQLQQQYKDPDITQVRSYVEKQMDQLQQDLEFGFSRTPKNTPASATSLSDQQQQPPVKIPIDLTHAAISPPPQAYSSQPEFLRSSLKKSLSTQGDLDQVPPNRTYGLKINPKEQVLHYLDPYSQQKSSINYSKRSIPDLPSMTTVNRPSTAHSIERTVNELRIDLPGPYSSQPQSINQQQKKVTIQLGDNGSSQRMSSKQLHTALNQVPRKTQVEDHSWINHDQRKAIHKKSHSHRSTPTNLHHQELHTGRSSTARYPDPHTRNGQPKHFDQSPHRQGRTKSPGHTTNPERILSVSGKLHCSRCNEELGHGSAMVIESLGLYYHLECFHCYVCNVPLSSSPGGVDVRVRSNRLHCQNCFSDENGKKDLLYLFANANKQ</sequence>
<evidence type="ECO:0000256" key="2">
    <source>
        <dbReference type="ARBA" id="ARBA00022833"/>
    </source>
</evidence>
<accession>A0A816FD98</accession>
<keyword evidence="1 4" id="KW-0479">Metal-binding</keyword>
<feature type="region of interest" description="Disordered" evidence="5">
    <location>
        <begin position="136"/>
        <end position="175"/>
    </location>
</feature>
<dbReference type="SMART" id="SM00132">
    <property type="entry name" value="LIM"/>
    <property type="match status" value="1"/>
</dbReference>
<keyword evidence="2 4" id="KW-0862">Zinc</keyword>
<feature type="compositionally biased region" description="Basic and acidic residues" evidence="5">
    <location>
        <begin position="327"/>
        <end position="343"/>
    </location>
</feature>